<keyword evidence="2" id="KW-1185">Reference proteome</keyword>
<evidence type="ECO:0000313" key="2">
    <source>
        <dbReference type="Proteomes" id="UP000076154"/>
    </source>
</evidence>
<dbReference type="AlphaFoldDB" id="A0A369J368"/>
<dbReference type="EMBL" id="LUEZ02000124">
    <property type="protein sequence ID" value="RDB16428.1"/>
    <property type="molecule type" value="Genomic_DNA"/>
</dbReference>
<gene>
    <name evidence="1" type="ORF">Hypma_002751</name>
</gene>
<proteinExistence type="predicted"/>
<accession>A0A369J368</accession>
<protein>
    <submittedName>
        <fullName evidence="1">Uncharacterized protein</fullName>
    </submittedName>
</protein>
<comment type="caution">
    <text evidence="1">The sequence shown here is derived from an EMBL/GenBank/DDBJ whole genome shotgun (WGS) entry which is preliminary data.</text>
</comment>
<organism evidence="1 2">
    <name type="scientific">Hypsizygus marmoreus</name>
    <name type="common">White beech mushroom</name>
    <name type="synonym">Agaricus marmoreus</name>
    <dbReference type="NCBI Taxonomy" id="39966"/>
    <lineage>
        <taxon>Eukaryota</taxon>
        <taxon>Fungi</taxon>
        <taxon>Dikarya</taxon>
        <taxon>Basidiomycota</taxon>
        <taxon>Agaricomycotina</taxon>
        <taxon>Agaricomycetes</taxon>
        <taxon>Agaricomycetidae</taxon>
        <taxon>Agaricales</taxon>
        <taxon>Tricholomatineae</taxon>
        <taxon>Lyophyllaceae</taxon>
        <taxon>Hypsizygus</taxon>
    </lineage>
</organism>
<dbReference type="Proteomes" id="UP000076154">
    <property type="component" value="Unassembled WGS sequence"/>
</dbReference>
<reference evidence="1" key="1">
    <citation type="submission" date="2018-04" db="EMBL/GenBank/DDBJ databases">
        <title>Whole genome sequencing of Hypsizygus marmoreus.</title>
        <authorList>
            <person name="Choi I.-G."/>
            <person name="Min B."/>
            <person name="Kim J.-G."/>
            <person name="Kim S."/>
            <person name="Oh Y.-L."/>
            <person name="Kong W.-S."/>
            <person name="Park H."/>
            <person name="Jeong J."/>
            <person name="Song E.-S."/>
        </authorList>
    </citation>
    <scope>NUCLEOTIDE SEQUENCE [LARGE SCALE GENOMIC DNA]</scope>
    <source>
        <strain evidence="1">51987-8</strain>
    </source>
</reference>
<evidence type="ECO:0000313" key="1">
    <source>
        <dbReference type="EMBL" id="RDB16428.1"/>
    </source>
</evidence>
<sequence length="198" mass="22289">MVDDYPGTRIWGKGPERARYPTDSPAFFFLTSSHFPPLSPLDNRESQPDHVPVGELDVSSITVKFLLWTLSSMSFSSQSWRKKTAGPHRFNPIMLQASFSTLVTVPRSHRAIPIVGFDTCTVRTLHSAYSHRSALPAWAYELKTNWTTKDICPTQARTAEIPSCEEMHWSRISDFHAQTDSPPYVTVANIPDALNVIL</sequence>
<dbReference type="InParanoid" id="A0A369J368"/>
<name>A0A369J368_HYPMA</name>